<evidence type="ECO:0000256" key="1">
    <source>
        <dbReference type="SAM" id="Coils"/>
    </source>
</evidence>
<feature type="coiled-coil region" evidence="1">
    <location>
        <begin position="25"/>
        <end position="59"/>
    </location>
</feature>
<dbReference type="RefSeq" id="WP_001037799.1">
    <property type="nucleotide sequence ID" value="NZ_CANDXR010000003.1"/>
</dbReference>
<keyword evidence="3" id="KW-0614">Plasmid</keyword>
<keyword evidence="2" id="KW-0732">Signal</keyword>
<reference evidence="3" key="1">
    <citation type="journal article" date="2015" name="Antimicrob. Agents Chemother.">
        <title>A Plasmid Bearing the blaCTX-M-15 Gene and Phage P1-Like Sequences from a Sequence Type 11 Klebsiella pneumoniae Isolate.</title>
        <authorList>
            <person name="Shin J."/>
            <person name="Ko K.S."/>
        </authorList>
    </citation>
    <scope>NUCLEOTIDE SEQUENCE</scope>
    <source>
        <strain evidence="3">ST11</strain>
        <plasmid evidence="3">pKP12226</plasmid>
    </source>
</reference>
<sequence>MNKLLLGLSVFLLLEYNACAAKTGGLTLEQRMALLEERLEAAEKRAEKAERMLKSFDTEQHSEIRQISSEQNKKAANSYAVVESTKEKTSSPGFLLSGYNDLKFYGDVEFNIDAASKPGQLVMISSGANSESVNERWDLNGRILLGFDGTRKLDNGYFAGFSAQPLADMHGSVNIDDALFFFGKDDEWKVKVGRFEAYDMFPLNQDTFIEYSGNTANDIYADGRGYIYMMKEGRGRSDAGGNFLISKQLDNWYFELNTLLEDGTSLYNNGNYHGRYMEQQKNVAYLRPVIAWSPTEEFTVSAAMEANVVKNAYGYTDNKGNFVDQSNRSGYGISMTWNDLKTDPENGIVVTLNTAYLDASNEKDFTASINALWKRFELGYIYAHNKIDEFSGVVCNNGCWIDGEGIYNIHTIHASYQFANVMDMENFNIYLGAYYSILDSNCRYSNCDITDDRYGARLRFKYFF</sequence>
<dbReference type="InterPro" id="IPR016963">
    <property type="entry name" value="Glycoporin_RafY"/>
</dbReference>
<evidence type="ECO:0000256" key="2">
    <source>
        <dbReference type="SAM" id="SignalP"/>
    </source>
</evidence>
<dbReference type="AlphaFoldDB" id="A0A0D3RK06"/>
<dbReference type="SUPFAM" id="SSF56935">
    <property type="entry name" value="Porins"/>
    <property type="match status" value="1"/>
</dbReference>
<dbReference type="Pfam" id="PF16966">
    <property type="entry name" value="Porin_8"/>
    <property type="match status" value="1"/>
</dbReference>
<feature type="signal peptide" evidence="2">
    <location>
        <begin position="1"/>
        <end position="20"/>
    </location>
</feature>
<evidence type="ECO:0000313" key="3">
    <source>
        <dbReference type="EMBL" id="AJS10044.1"/>
    </source>
</evidence>
<proteinExistence type="predicted"/>
<name>A0A0D3RK06_KLEPN</name>
<organism evidence="3">
    <name type="scientific">Klebsiella pneumoniae</name>
    <dbReference type="NCBI Taxonomy" id="573"/>
    <lineage>
        <taxon>Bacteria</taxon>
        <taxon>Pseudomonadati</taxon>
        <taxon>Pseudomonadota</taxon>
        <taxon>Gammaproteobacteria</taxon>
        <taxon>Enterobacterales</taxon>
        <taxon>Enterobacteriaceae</taxon>
        <taxon>Klebsiella/Raoultella group</taxon>
        <taxon>Klebsiella</taxon>
        <taxon>Klebsiella pneumoniae complex</taxon>
    </lineage>
</organism>
<protein>
    <submittedName>
        <fullName evidence="3">Putative glycoporin</fullName>
    </submittedName>
</protein>
<gene>
    <name evidence="3" type="primary">rafY</name>
</gene>
<dbReference type="EMBL" id="KP453775">
    <property type="protein sequence ID" value="AJS10044.1"/>
    <property type="molecule type" value="Genomic_DNA"/>
</dbReference>
<keyword evidence="1" id="KW-0175">Coiled coil</keyword>
<feature type="chain" id="PRO_5002266326" evidence="2">
    <location>
        <begin position="21"/>
        <end position="464"/>
    </location>
</feature>
<accession>A0A0D3RK06</accession>
<geneLocation type="plasmid" evidence="3">
    <name>pKP12226</name>
</geneLocation>